<evidence type="ECO:0000256" key="1">
    <source>
        <dbReference type="ARBA" id="ARBA00022617"/>
    </source>
</evidence>
<dbReference type="Proteomes" id="UP001190466">
    <property type="component" value="Chromosome"/>
</dbReference>
<organism evidence="4 5">
    <name type="scientific">[Mycobacterium] wendilense</name>
    <dbReference type="NCBI Taxonomy" id="3064284"/>
    <lineage>
        <taxon>Bacteria</taxon>
        <taxon>Bacillati</taxon>
        <taxon>Actinomycetota</taxon>
        <taxon>Actinomycetes</taxon>
        <taxon>Mycobacteriales</taxon>
        <taxon>Mycobacteriaceae</taxon>
        <taxon>Mycolicibacter</taxon>
    </lineage>
</organism>
<sequence length="218" mass="23778">MSNAAAVADQQLSTAIREGSAAEHEAAETSDFTVQLLAGRINAAGYTAYLQRLHTVYAALEDAVRARRTDPAVAAVYDPAVERRAALEADLDHWAPGAPYDTDSPAAAEYAARLRSRDWGGDLLAHHYTRYLGDLSGGRTIGRVVARSFDLDDAGVAFYTFAEIAKPKPYKDAYRARLDELDLSAADKARVVDEVKVAFGLNQAVFDELGRRLEAYLR</sequence>
<keyword evidence="3" id="KW-0408">Iron</keyword>
<dbReference type="EMBL" id="OY726395">
    <property type="protein sequence ID" value="CAJ1581674.1"/>
    <property type="molecule type" value="Genomic_DNA"/>
</dbReference>
<dbReference type="InterPro" id="IPR016084">
    <property type="entry name" value="Haem_Oase-like_multi-hlx"/>
</dbReference>
<dbReference type="PANTHER" id="PTHR10720:SF0">
    <property type="entry name" value="HEME OXYGENASE"/>
    <property type="match status" value="1"/>
</dbReference>
<keyword evidence="5" id="KW-1185">Reference proteome</keyword>
<dbReference type="InterPro" id="IPR002051">
    <property type="entry name" value="Haem_Oase"/>
</dbReference>
<dbReference type="PRINTS" id="PR00088">
    <property type="entry name" value="HAEMOXYGNASE"/>
</dbReference>
<evidence type="ECO:0000256" key="2">
    <source>
        <dbReference type="ARBA" id="ARBA00022723"/>
    </source>
</evidence>
<gene>
    <name evidence="4" type="ORF">MU0050_001657</name>
</gene>
<dbReference type="Gene3D" id="1.20.910.10">
    <property type="entry name" value="Heme oxygenase-like"/>
    <property type="match status" value="1"/>
</dbReference>
<keyword evidence="2" id="KW-0479">Metal-binding</keyword>
<dbReference type="Pfam" id="PF01126">
    <property type="entry name" value="Heme_oxygenase"/>
    <property type="match status" value="1"/>
</dbReference>
<keyword evidence="1" id="KW-0349">Heme</keyword>
<dbReference type="InterPro" id="IPR016053">
    <property type="entry name" value="Haem_Oase-like"/>
</dbReference>
<accession>A0ABM9MC65</accession>
<evidence type="ECO:0000256" key="3">
    <source>
        <dbReference type="ARBA" id="ARBA00023004"/>
    </source>
</evidence>
<dbReference type="RefSeq" id="WP_316515932.1">
    <property type="nucleotide sequence ID" value="NZ_OY726395.1"/>
</dbReference>
<evidence type="ECO:0000313" key="4">
    <source>
        <dbReference type="EMBL" id="CAJ1581674.1"/>
    </source>
</evidence>
<evidence type="ECO:0000313" key="5">
    <source>
        <dbReference type="Proteomes" id="UP001190466"/>
    </source>
</evidence>
<dbReference type="PANTHER" id="PTHR10720">
    <property type="entry name" value="HEME OXYGENASE"/>
    <property type="match status" value="1"/>
</dbReference>
<dbReference type="CDD" id="cd19165">
    <property type="entry name" value="HemeO"/>
    <property type="match status" value="1"/>
</dbReference>
<dbReference type="PIRSF" id="PIRSF000343">
    <property type="entry name" value="Haem_Oase"/>
    <property type="match status" value="1"/>
</dbReference>
<proteinExistence type="predicted"/>
<name>A0ABM9MC65_9MYCO</name>
<dbReference type="SUPFAM" id="SSF48613">
    <property type="entry name" value="Heme oxygenase-like"/>
    <property type="match status" value="1"/>
</dbReference>
<protein>
    <submittedName>
        <fullName evidence="4">Biliverdin-producing heme oxygenase</fullName>
    </submittedName>
</protein>
<reference evidence="4 5" key="1">
    <citation type="submission" date="2023-08" db="EMBL/GenBank/DDBJ databases">
        <authorList>
            <person name="Folkvardsen B D."/>
            <person name="Norman A."/>
        </authorList>
    </citation>
    <scope>NUCLEOTIDE SEQUENCE [LARGE SCALE GENOMIC DNA]</scope>
    <source>
        <strain evidence="4 5">Mu0050</strain>
    </source>
</reference>